<protein>
    <submittedName>
        <fullName evidence="3">15304_t:CDS:1</fullName>
    </submittedName>
</protein>
<evidence type="ECO:0000313" key="3">
    <source>
        <dbReference type="EMBL" id="CAG8497595.1"/>
    </source>
</evidence>
<keyword evidence="4" id="KW-1185">Reference proteome</keyword>
<keyword evidence="2" id="KW-1133">Transmembrane helix</keyword>
<evidence type="ECO:0000256" key="2">
    <source>
        <dbReference type="SAM" id="Phobius"/>
    </source>
</evidence>
<evidence type="ECO:0000313" key="4">
    <source>
        <dbReference type="Proteomes" id="UP000789901"/>
    </source>
</evidence>
<feature type="transmembrane region" description="Helical" evidence="2">
    <location>
        <begin position="77"/>
        <end position="99"/>
    </location>
</feature>
<dbReference type="Proteomes" id="UP000789901">
    <property type="component" value="Unassembled WGS sequence"/>
</dbReference>
<reference evidence="3 4" key="1">
    <citation type="submission" date="2021-06" db="EMBL/GenBank/DDBJ databases">
        <authorList>
            <person name="Kallberg Y."/>
            <person name="Tangrot J."/>
            <person name="Rosling A."/>
        </authorList>
    </citation>
    <scope>NUCLEOTIDE SEQUENCE [LARGE SCALE GENOMIC DNA]</scope>
    <source>
        <strain evidence="3 4">120-4 pot B 10/14</strain>
    </source>
</reference>
<keyword evidence="2" id="KW-0472">Membrane</keyword>
<accession>A0ABM8W123</accession>
<sequence>MKPNKQKRKRDGNRNKENNDSTTKRTRNESTKAIYGYSTWTFKAVSANNEGSQHLLLDLAFKFKYIPMDNEASGSQLASSFLLVVAGYFNGNLFIYPIAFW</sequence>
<dbReference type="EMBL" id="CAJVQB010000599">
    <property type="protein sequence ID" value="CAG8497595.1"/>
    <property type="molecule type" value="Genomic_DNA"/>
</dbReference>
<gene>
    <name evidence="3" type="ORF">GMARGA_LOCUS2035</name>
</gene>
<feature type="compositionally biased region" description="Basic residues" evidence="1">
    <location>
        <begin position="1"/>
        <end position="11"/>
    </location>
</feature>
<name>A0ABM8W123_GIGMA</name>
<feature type="region of interest" description="Disordered" evidence="1">
    <location>
        <begin position="1"/>
        <end position="29"/>
    </location>
</feature>
<feature type="compositionally biased region" description="Basic and acidic residues" evidence="1">
    <location>
        <begin position="12"/>
        <end position="29"/>
    </location>
</feature>
<keyword evidence="2" id="KW-0812">Transmembrane</keyword>
<comment type="caution">
    <text evidence="3">The sequence shown here is derived from an EMBL/GenBank/DDBJ whole genome shotgun (WGS) entry which is preliminary data.</text>
</comment>
<organism evidence="3 4">
    <name type="scientific">Gigaspora margarita</name>
    <dbReference type="NCBI Taxonomy" id="4874"/>
    <lineage>
        <taxon>Eukaryota</taxon>
        <taxon>Fungi</taxon>
        <taxon>Fungi incertae sedis</taxon>
        <taxon>Mucoromycota</taxon>
        <taxon>Glomeromycotina</taxon>
        <taxon>Glomeromycetes</taxon>
        <taxon>Diversisporales</taxon>
        <taxon>Gigasporaceae</taxon>
        <taxon>Gigaspora</taxon>
    </lineage>
</organism>
<evidence type="ECO:0000256" key="1">
    <source>
        <dbReference type="SAM" id="MobiDB-lite"/>
    </source>
</evidence>
<proteinExistence type="predicted"/>